<gene>
    <name evidence="2" type="ORF">RYX56_06280</name>
</gene>
<dbReference type="RefSeq" id="WP_317121198.1">
    <property type="nucleotide sequence ID" value="NZ_JAWJBA010000001.1"/>
</dbReference>
<comment type="caution">
    <text evidence="2">The sequence shown here is derived from an EMBL/GenBank/DDBJ whole genome shotgun (WGS) entry which is preliminary data.</text>
</comment>
<keyword evidence="1" id="KW-0812">Transmembrane</keyword>
<sequence>MKNNFKKFIVITQMFLPLAVLMTVIILLGISFFGSKSAFIVYNGDVNVSKFESLSEKNRIKLSFKTDSLSFQNTDWIELTNMEPIVRMRNGDFTSISKGDLRLLLKGDSTIKFKDSVVITIEQNLKYINVIESSESGYQIQFNNELADIEFEISGYNPEEFLLIFYQNDIEELWEYDSEVIVNNAISLLPRDTYTAFKTPSETMKFKVLTQGNNHFIESLSSSVIFNTEVETGNSIYESKFSFFNIPKEKSNLNFIESAEPRTLELLQASLNGKGNVSVAMEINNQKSEVKVSGTVDEIEAANTSLFLTLPNWIKDNTNTLITTLLSAFIAAYIPLLLKQRD</sequence>
<dbReference type="Proteomes" id="UP001287282">
    <property type="component" value="Unassembled WGS sequence"/>
</dbReference>
<keyword evidence="3" id="KW-1185">Reference proteome</keyword>
<evidence type="ECO:0000256" key="1">
    <source>
        <dbReference type="SAM" id="Phobius"/>
    </source>
</evidence>
<feature type="transmembrane region" description="Helical" evidence="1">
    <location>
        <begin position="12"/>
        <end position="33"/>
    </location>
</feature>
<proteinExistence type="predicted"/>
<evidence type="ECO:0000313" key="2">
    <source>
        <dbReference type="EMBL" id="MDV2683978.1"/>
    </source>
</evidence>
<protein>
    <submittedName>
        <fullName evidence="2">Uncharacterized protein</fullName>
    </submittedName>
</protein>
<keyword evidence="1" id="KW-0472">Membrane</keyword>
<name>A0ABU3X7W0_9BACI</name>
<accession>A0ABU3X7W0</accession>
<keyword evidence="1" id="KW-1133">Transmembrane helix</keyword>
<evidence type="ECO:0000313" key="3">
    <source>
        <dbReference type="Proteomes" id="UP001287282"/>
    </source>
</evidence>
<organism evidence="2 3">
    <name type="scientific">Alkalihalophilus lindianensis</name>
    <dbReference type="NCBI Taxonomy" id="1630542"/>
    <lineage>
        <taxon>Bacteria</taxon>
        <taxon>Bacillati</taxon>
        <taxon>Bacillota</taxon>
        <taxon>Bacilli</taxon>
        <taxon>Bacillales</taxon>
        <taxon>Bacillaceae</taxon>
        <taxon>Alkalihalophilus</taxon>
    </lineage>
</organism>
<dbReference type="EMBL" id="JAWJBA010000001">
    <property type="protein sequence ID" value="MDV2683978.1"/>
    <property type="molecule type" value="Genomic_DNA"/>
</dbReference>
<reference evidence="2 3" key="1">
    <citation type="submission" date="2023-10" db="EMBL/GenBank/DDBJ databases">
        <title>Screening of Alkalihalobacillus lindianensis BZ-TG-R113 and Its Alleviation of Salt Stress on Rapeseed Growth.</title>
        <authorList>
            <person name="Zhao B."/>
            <person name="Guo T."/>
        </authorList>
    </citation>
    <scope>NUCLEOTIDE SEQUENCE [LARGE SCALE GENOMIC DNA]</scope>
    <source>
        <strain evidence="2 3">BZ-TG-R113</strain>
    </source>
</reference>